<protein>
    <submittedName>
        <fullName evidence="2">Uncharacterized protein</fullName>
    </submittedName>
</protein>
<gene>
    <name evidence="2" type="ORF">ACFQ5G_42215</name>
</gene>
<evidence type="ECO:0000313" key="2">
    <source>
        <dbReference type="EMBL" id="MFD1371980.1"/>
    </source>
</evidence>
<evidence type="ECO:0000256" key="1">
    <source>
        <dbReference type="SAM" id="MobiDB-lite"/>
    </source>
</evidence>
<keyword evidence="3" id="KW-1185">Reference proteome</keyword>
<dbReference type="EMBL" id="JBHTMK010000053">
    <property type="protein sequence ID" value="MFD1371980.1"/>
    <property type="molecule type" value="Genomic_DNA"/>
</dbReference>
<accession>A0ABW4AMV7</accession>
<feature type="region of interest" description="Disordered" evidence="1">
    <location>
        <begin position="15"/>
        <end position="47"/>
    </location>
</feature>
<feature type="compositionally biased region" description="Low complexity" evidence="1">
    <location>
        <begin position="35"/>
        <end position="47"/>
    </location>
</feature>
<proteinExistence type="predicted"/>
<organism evidence="2 3">
    <name type="scientific">Actinoplanes sichuanensis</name>
    <dbReference type="NCBI Taxonomy" id="512349"/>
    <lineage>
        <taxon>Bacteria</taxon>
        <taxon>Bacillati</taxon>
        <taxon>Actinomycetota</taxon>
        <taxon>Actinomycetes</taxon>
        <taxon>Micromonosporales</taxon>
        <taxon>Micromonosporaceae</taxon>
        <taxon>Actinoplanes</taxon>
    </lineage>
</organism>
<reference evidence="3" key="1">
    <citation type="journal article" date="2019" name="Int. J. Syst. Evol. Microbiol.">
        <title>The Global Catalogue of Microorganisms (GCM) 10K type strain sequencing project: providing services to taxonomists for standard genome sequencing and annotation.</title>
        <authorList>
            <consortium name="The Broad Institute Genomics Platform"/>
            <consortium name="The Broad Institute Genome Sequencing Center for Infectious Disease"/>
            <person name="Wu L."/>
            <person name="Ma J."/>
        </authorList>
    </citation>
    <scope>NUCLEOTIDE SEQUENCE [LARGE SCALE GENOMIC DNA]</scope>
    <source>
        <strain evidence="3">CCM 7526</strain>
    </source>
</reference>
<dbReference type="Proteomes" id="UP001597183">
    <property type="component" value="Unassembled WGS sequence"/>
</dbReference>
<comment type="caution">
    <text evidence="2">The sequence shown here is derived from an EMBL/GenBank/DDBJ whole genome shotgun (WGS) entry which is preliminary data.</text>
</comment>
<sequence>MAGLIQAAWVASSWATSHPSPNGAIAEAARTGEPSSKASAEVSSISSRTPSILALRQRNLAP</sequence>
<dbReference type="RefSeq" id="WP_317787079.1">
    <property type="nucleotide sequence ID" value="NZ_AP028461.1"/>
</dbReference>
<name>A0ABW4AMV7_9ACTN</name>
<evidence type="ECO:0000313" key="3">
    <source>
        <dbReference type="Proteomes" id="UP001597183"/>
    </source>
</evidence>